<accession>A0A8X7NMI3</accession>
<proteinExistence type="predicted"/>
<dbReference type="OrthoDB" id="341511at2759"/>
<gene>
    <name evidence="3" type="ORF">FOB60_003796</name>
</gene>
<feature type="compositionally biased region" description="Low complexity" evidence="1">
    <location>
        <begin position="74"/>
        <end position="85"/>
    </location>
</feature>
<evidence type="ECO:0000313" key="4">
    <source>
        <dbReference type="Proteomes" id="UP000590412"/>
    </source>
</evidence>
<sequence>MSLVPSEFVNQESAIINHAVLLHIIRVEDISTSKFNQIEEWKEVSDPNNRSVDRLNKSTRLVREINFQDDDDQQTSSTNKSKGSSTYKLLLRDKDNHFIYAYELEPLNFLRKEQTNTPMPIKLGGRLLVKPGTMISRGVLLLNHKNCEYKGIHTSDASLVSLLNDGLSTREIDILSNS</sequence>
<evidence type="ECO:0000313" key="3">
    <source>
        <dbReference type="EMBL" id="KAF6051128.1"/>
    </source>
</evidence>
<feature type="domain" description="RecQ mediated genome instability protein 1 OB-fold" evidence="2">
    <location>
        <begin position="5"/>
        <end position="153"/>
    </location>
</feature>
<evidence type="ECO:0000259" key="2">
    <source>
        <dbReference type="Pfam" id="PF08585"/>
    </source>
</evidence>
<dbReference type="InterPro" id="IPR042470">
    <property type="entry name" value="RMI1_N_C_sf"/>
</dbReference>
<dbReference type="InterPro" id="IPR013894">
    <property type="entry name" value="RMI1_OB"/>
</dbReference>
<comment type="caution">
    <text evidence="3">The sequence shown here is derived from an EMBL/GenBank/DDBJ whole genome shotgun (WGS) entry which is preliminary data.</text>
</comment>
<feature type="region of interest" description="Disordered" evidence="1">
    <location>
        <begin position="66"/>
        <end position="85"/>
    </location>
</feature>
<evidence type="ECO:0000256" key="1">
    <source>
        <dbReference type="SAM" id="MobiDB-lite"/>
    </source>
</evidence>
<dbReference type="Pfam" id="PF08585">
    <property type="entry name" value="RMI1_N_C"/>
    <property type="match status" value="1"/>
</dbReference>
<name>A0A8X7NMI3_CANPA</name>
<dbReference type="EMBL" id="JABWAB010000005">
    <property type="protein sequence ID" value="KAF6051128.1"/>
    <property type="molecule type" value="Genomic_DNA"/>
</dbReference>
<protein>
    <recommendedName>
        <fullName evidence="2">RecQ mediated genome instability protein 1 OB-fold domain-containing protein</fullName>
    </recommendedName>
</protein>
<organism evidence="3 4">
    <name type="scientific">Candida parapsilosis</name>
    <name type="common">Yeast</name>
    <dbReference type="NCBI Taxonomy" id="5480"/>
    <lineage>
        <taxon>Eukaryota</taxon>
        <taxon>Fungi</taxon>
        <taxon>Dikarya</taxon>
        <taxon>Ascomycota</taxon>
        <taxon>Saccharomycotina</taxon>
        <taxon>Pichiomycetes</taxon>
        <taxon>Debaryomycetaceae</taxon>
        <taxon>Candida/Lodderomyces clade</taxon>
        <taxon>Candida</taxon>
    </lineage>
</organism>
<reference evidence="3" key="1">
    <citation type="submission" date="2020-03" db="EMBL/GenBank/DDBJ databases">
        <title>FDA dAtabase for Regulatory Grade micrObial Sequences (FDA-ARGOS): Supporting development and validation of Infectious Disease Dx tests.</title>
        <authorList>
            <person name="Campos J."/>
            <person name="Goldberg B."/>
            <person name="Tallon L."/>
            <person name="Sadzewicz L."/>
            <person name="Vavikolanu K."/>
            <person name="Mehta A."/>
            <person name="Aluvathingal J."/>
            <person name="Nadendla S."/>
            <person name="Nandy P."/>
            <person name="Geyer C."/>
            <person name="Yan Y."/>
            <person name="Sichtig H."/>
        </authorList>
    </citation>
    <scope>NUCLEOTIDE SEQUENCE [LARGE SCALE GENOMIC DNA]</scope>
    <source>
        <strain evidence="3">FDAARGOS_652</strain>
    </source>
</reference>
<dbReference type="Gene3D" id="2.40.50.770">
    <property type="entry name" value="RecQ-mediated genome instability protein Rmi1, C-terminal domain"/>
    <property type="match status" value="1"/>
</dbReference>
<dbReference type="AlphaFoldDB" id="A0A8X7NMI3"/>
<dbReference type="Proteomes" id="UP000590412">
    <property type="component" value="Unassembled WGS sequence"/>
</dbReference>